<evidence type="ECO:0000313" key="1">
    <source>
        <dbReference type="EMBL" id="QVV87900.1"/>
    </source>
</evidence>
<dbReference type="Proteomes" id="UP000680656">
    <property type="component" value="Chromosome"/>
</dbReference>
<accession>A0A8E7EIY7</accession>
<dbReference type="KEGG" id="mrtj:KHC33_11180"/>
<dbReference type="RefSeq" id="WP_214418719.1">
    <property type="nucleotide sequence ID" value="NZ_CP075546.1"/>
</dbReference>
<sequence>MKYVDGFVITVPNDKIDEYREMAKMGEKIWMKYGALEYFECVGEDLEPGNMPGTTFLKMANTRPGETVIFSFIIFESREHRDKVNMLVMNDPMMNDPAWTDKTMPFDIERMAYGGFKVIVEGKKDGT</sequence>
<proteinExistence type="predicted"/>
<dbReference type="Pfam" id="PF07237">
    <property type="entry name" value="DUF1428"/>
    <property type="match status" value="1"/>
</dbReference>
<dbReference type="Gene3D" id="3.30.70.100">
    <property type="match status" value="1"/>
</dbReference>
<dbReference type="AlphaFoldDB" id="A0A8E7EIY7"/>
<dbReference type="InterPro" id="IPR009874">
    <property type="entry name" value="DUF1428"/>
</dbReference>
<organism evidence="1 2">
    <name type="scientific">Methanospirillum purgamenti</name>
    <dbReference type="NCBI Taxonomy" id="2834276"/>
    <lineage>
        <taxon>Archaea</taxon>
        <taxon>Methanobacteriati</taxon>
        <taxon>Methanobacteriota</taxon>
        <taxon>Stenosarchaea group</taxon>
        <taxon>Methanomicrobia</taxon>
        <taxon>Methanomicrobiales</taxon>
        <taxon>Methanospirillaceae</taxon>
        <taxon>Methanospirillum</taxon>
    </lineage>
</organism>
<dbReference type="InterPro" id="IPR011008">
    <property type="entry name" value="Dimeric_a/b-barrel"/>
</dbReference>
<reference evidence="1 2" key="1">
    <citation type="submission" date="2021-05" db="EMBL/GenBank/DDBJ databases">
        <title>A novel Methanospirillum isolate from a pyrite-forming mixed culture.</title>
        <authorList>
            <person name="Bunk B."/>
            <person name="Sproer C."/>
            <person name="Spring S."/>
            <person name="Pester M."/>
        </authorList>
    </citation>
    <scope>NUCLEOTIDE SEQUENCE [LARGE SCALE GENOMIC DNA]</scope>
    <source>
        <strain evidence="1 2">J.3.6.1-F.2.7.3</strain>
    </source>
</reference>
<dbReference type="PIRSF" id="PIRSF007028">
    <property type="entry name" value="UCP007028"/>
    <property type="match status" value="1"/>
</dbReference>
<dbReference type="EMBL" id="CP075546">
    <property type="protein sequence ID" value="QVV87900.1"/>
    <property type="molecule type" value="Genomic_DNA"/>
</dbReference>
<protein>
    <submittedName>
        <fullName evidence="1">DUF1428 family protein</fullName>
    </submittedName>
</protein>
<dbReference type="SUPFAM" id="SSF54909">
    <property type="entry name" value="Dimeric alpha+beta barrel"/>
    <property type="match status" value="1"/>
</dbReference>
<keyword evidence="2" id="KW-1185">Reference proteome</keyword>
<gene>
    <name evidence="1" type="ORF">KHC33_11180</name>
</gene>
<name>A0A8E7EIY7_9EURY</name>
<dbReference type="GeneID" id="65097754"/>
<evidence type="ECO:0000313" key="2">
    <source>
        <dbReference type="Proteomes" id="UP000680656"/>
    </source>
</evidence>